<keyword evidence="3" id="KW-0732">Signal</keyword>
<dbReference type="InterPro" id="IPR029034">
    <property type="entry name" value="Cystine-knot_cytokine"/>
</dbReference>
<dbReference type="GO" id="GO:0036122">
    <property type="term" value="F:BMP binding"/>
    <property type="evidence" value="ECO:0007669"/>
    <property type="project" value="TreeGrafter"/>
</dbReference>
<dbReference type="Proteomes" id="UP000054359">
    <property type="component" value="Unassembled WGS sequence"/>
</dbReference>
<evidence type="ECO:0000256" key="1">
    <source>
        <dbReference type="ARBA" id="ARBA00004613"/>
    </source>
</evidence>
<feature type="domain" description="CTCK" evidence="6">
    <location>
        <begin position="250"/>
        <end position="339"/>
    </location>
</feature>
<dbReference type="AlphaFoldDB" id="A0A087T0K6"/>
<evidence type="ECO:0000256" key="5">
    <source>
        <dbReference type="SAM" id="MobiDB-lite"/>
    </source>
</evidence>
<dbReference type="GO" id="GO:0005615">
    <property type="term" value="C:extracellular space"/>
    <property type="evidence" value="ECO:0007669"/>
    <property type="project" value="TreeGrafter"/>
</dbReference>
<dbReference type="InterPro" id="IPR004133">
    <property type="entry name" value="DAN_dom"/>
</dbReference>
<keyword evidence="8" id="KW-1185">Reference proteome</keyword>
<protein>
    <submittedName>
        <fullName evidence="7">Gremlin-2</fullName>
    </submittedName>
</protein>
<dbReference type="GO" id="GO:0048018">
    <property type="term" value="F:receptor ligand activity"/>
    <property type="evidence" value="ECO:0007669"/>
    <property type="project" value="TreeGrafter"/>
</dbReference>
<dbReference type="PANTHER" id="PTHR15283:SF4">
    <property type="entry name" value="BURSICON"/>
    <property type="match status" value="1"/>
</dbReference>
<dbReference type="SMART" id="SM00041">
    <property type="entry name" value="CT"/>
    <property type="match status" value="1"/>
</dbReference>
<feature type="compositionally biased region" description="Basic residues" evidence="5">
    <location>
        <begin position="188"/>
        <end position="200"/>
    </location>
</feature>
<evidence type="ECO:0000256" key="4">
    <source>
        <dbReference type="ARBA" id="ARBA00023157"/>
    </source>
</evidence>
<dbReference type="InterPro" id="IPR006207">
    <property type="entry name" value="Cys_knot_C"/>
</dbReference>
<reference evidence="7 8" key="1">
    <citation type="submission" date="2013-11" db="EMBL/GenBank/DDBJ databases">
        <title>Genome sequencing of Stegodyphus mimosarum.</title>
        <authorList>
            <person name="Bechsgaard J."/>
        </authorList>
    </citation>
    <scope>NUCLEOTIDE SEQUENCE [LARGE SCALE GENOMIC DNA]</scope>
</reference>
<feature type="non-terminal residue" evidence="7">
    <location>
        <position position="339"/>
    </location>
</feature>
<dbReference type="OrthoDB" id="10061784at2759"/>
<evidence type="ECO:0000313" key="8">
    <source>
        <dbReference type="Proteomes" id="UP000054359"/>
    </source>
</evidence>
<keyword evidence="2" id="KW-0964">Secreted</keyword>
<evidence type="ECO:0000256" key="3">
    <source>
        <dbReference type="ARBA" id="ARBA00022729"/>
    </source>
</evidence>
<dbReference type="PANTHER" id="PTHR15283">
    <property type="entry name" value="GREMLIN 1"/>
    <property type="match status" value="1"/>
</dbReference>
<accession>A0A087T0K6</accession>
<sequence length="339" mass="39116">MWFLGLGFCMPPNPDGEKNFQNSVENSSTLEMYSMPSQGKTYVRNLEMDNVKFDEQPSHLNQDINQKIISFHSVNRNANSSTGWILPDGFKEDFDGDVSEILLQNNDIDDAGVPNSFFVGDLLIVKGKEVLLKDDDSTPEESVVHVRHRTSSSMNRAEVVPFIDEDSRKLGNRNLSRKRRQRPDTRLGHRRHRKRKRRHRLVLKPRENNRNYLTDSKEDTREQHRLLLNSDSPGYVISSASEVKKDWCRTIPLRQKVSETHCRSKNIMNNFCYGQCNSFFIPQAGRTGNNKVAFQSSAFCKPHRRKWANITLSCPGRDPPKVYKTVLIVESCRCSEEKL</sequence>
<organism evidence="7 8">
    <name type="scientific">Stegodyphus mimosarum</name>
    <name type="common">African social velvet spider</name>
    <dbReference type="NCBI Taxonomy" id="407821"/>
    <lineage>
        <taxon>Eukaryota</taxon>
        <taxon>Metazoa</taxon>
        <taxon>Ecdysozoa</taxon>
        <taxon>Arthropoda</taxon>
        <taxon>Chelicerata</taxon>
        <taxon>Arachnida</taxon>
        <taxon>Araneae</taxon>
        <taxon>Araneomorphae</taxon>
        <taxon>Entelegynae</taxon>
        <taxon>Eresoidea</taxon>
        <taxon>Eresidae</taxon>
        <taxon>Stegodyphus</taxon>
    </lineage>
</organism>
<gene>
    <name evidence="7" type="ORF">X975_21109</name>
</gene>
<name>A0A087T0K6_STEMI</name>
<evidence type="ECO:0000313" key="7">
    <source>
        <dbReference type="EMBL" id="KFM58645.1"/>
    </source>
</evidence>
<evidence type="ECO:0000256" key="2">
    <source>
        <dbReference type="ARBA" id="ARBA00022525"/>
    </source>
</evidence>
<dbReference type="STRING" id="407821.A0A087T0K6"/>
<dbReference type="GO" id="GO:0038098">
    <property type="term" value="P:sequestering of BMP from receptor via BMP binding"/>
    <property type="evidence" value="ECO:0007669"/>
    <property type="project" value="TreeGrafter"/>
</dbReference>
<dbReference type="GO" id="GO:0009887">
    <property type="term" value="P:animal organ morphogenesis"/>
    <property type="evidence" value="ECO:0007669"/>
    <property type="project" value="TreeGrafter"/>
</dbReference>
<feature type="region of interest" description="Disordered" evidence="5">
    <location>
        <begin position="170"/>
        <end position="200"/>
    </location>
</feature>
<evidence type="ECO:0000259" key="6">
    <source>
        <dbReference type="SMART" id="SM00041"/>
    </source>
</evidence>
<dbReference type="Gene3D" id="2.10.90.10">
    <property type="entry name" value="Cystine-knot cytokines"/>
    <property type="match status" value="1"/>
</dbReference>
<dbReference type="EMBL" id="KK112833">
    <property type="protein sequence ID" value="KFM58645.1"/>
    <property type="molecule type" value="Genomic_DNA"/>
</dbReference>
<comment type="subcellular location">
    <subcellularLocation>
        <location evidence="1">Secreted</location>
    </subcellularLocation>
</comment>
<dbReference type="Pfam" id="PF03045">
    <property type="entry name" value="DAN"/>
    <property type="match status" value="1"/>
</dbReference>
<keyword evidence="4" id="KW-1015">Disulfide bond</keyword>
<proteinExistence type="predicted"/>